<dbReference type="EMBL" id="JAAIKB010000020">
    <property type="protein sequence ID" value="NGM23822.1"/>
    <property type="molecule type" value="Genomic_DNA"/>
</dbReference>
<dbReference type="InterPro" id="IPR002560">
    <property type="entry name" value="Transposase_DDE"/>
</dbReference>
<dbReference type="Proteomes" id="UP000475385">
    <property type="component" value="Unassembled WGS sequence"/>
</dbReference>
<evidence type="ECO:0000259" key="2">
    <source>
        <dbReference type="Pfam" id="PF14690"/>
    </source>
</evidence>
<organism evidence="3 4">
    <name type="scientific">Falsiroseomonas algicola</name>
    <dbReference type="NCBI Taxonomy" id="2716930"/>
    <lineage>
        <taxon>Bacteria</taxon>
        <taxon>Pseudomonadati</taxon>
        <taxon>Pseudomonadota</taxon>
        <taxon>Alphaproteobacteria</taxon>
        <taxon>Acetobacterales</taxon>
        <taxon>Roseomonadaceae</taxon>
        <taxon>Falsiroseomonas</taxon>
    </lineage>
</organism>
<sequence>MPSLDPRSLLPPGLVLKAVEVTPGTITISARREGGAGHCPSCGVCSALVHSLHLSRVLDSPVHDRAVELHVQIRRFRCGEPGYPRQAFTEVPSPSITGGTGRRTARLDGLLGDLGRWLGGRPAAVLAKRLMRPVGVDTMLRTFRRRVTLDGVPLRVIGIDEWAWRRRQRYGTLICDLERQRVVDLLPDRDPATVRAWLSLHPEVRVVARDGAGGYTGAIAAAAPGALKVADR</sequence>
<evidence type="ECO:0000313" key="3">
    <source>
        <dbReference type="EMBL" id="NGM23822.1"/>
    </source>
</evidence>
<name>A0A6M1LUY6_9PROT</name>
<evidence type="ECO:0000313" key="4">
    <source>
        <dbReference type="Proteomes" id="UP000475385"/>
    </source>
</evidence>
<evidence type="ECO:0000259" key="1">
    <source>
        <dbReference type="Pfam" id="PF01610"/>
    </source>
</evidence>
<dbReference type="PANTHER" id="PTHR33498">
    <property type="entry name" value="TRANSPOSASE FOR INSERTION SEQUENCE ELEMENT IS1557"/>
    <property type="match status" value="1"/>
</dbReference>
<reference evidence="3 4" key="1">
    <citation type="submission" date="2020-03" db="EMBL/GenBank/DDBJ databases">
        <title>Roseomonas stagni sp. nov., isolated from pond water in Japan.</title>
        <authorList>
            <person name="Furuhata K."/>
            <person name="Miyamoto H."/>
            <person name="Goto K."/>
        </authorList>
    </citation>
    <scope>NUCLEOTIDE SEQUENCE [LARGE SCALE GENOMIC DNA]</scope>
    <source>
        <strain evidence="3 4">PeD5</strain>
    </source>
</reference>
<dbReference type="Pfam" id="PF01610">
    <property type="entry name" value="DDE_Tnp_ISL3"/>
    <property type="match status" value="1"/>
</dbReference>
<feature type="domain" description="Transposase IS204/IS1001/IS1096/IS1165 DDE" evidence="1">
    <location>
        <begin position="157"/>
        <end position="232"/>
    </location>
</feature>
<dbReference type="RefSeq" id="WP_164697739.1">
    <property type="nucleotide sequence ID" value="NZ_JAAIKB010000020.1"/>
</dbReference>
<accession>A0A6M1LUY6</accession>
<keyword evidence="4" id="KW-1185">Reference proteome</keyword>
<feature type="domain" description="Transposase IS204/IS1001/IS1096/IS1165 zinc-finger" evidence="2">
    <location>
        <begin position="37"/>
        <end position="78"/>
    </location>
</feature>
<comment type="caution">
    <text evidence="3">The sequence shown here is derived from an EMBL/GenBank/DDBJ whole genome shotgun (WGS) entry which is preliminary data.</text>
</comment>
<dbReference type="InterPro" id="IPR029261">
    <property type="entry name" value="Transposase_Znf"/>
</dbReference>
<proteinExistence type="predicted"/>
<dbReference type="PANTHER" id="PTHR33498:SF1">
    <property type="entry name" value="TRANSPOSASE FOR INSERTION SEQUENCE ELEMENT IS1557"/>
    <property type="match status" value="1"/>
</dbReference>
<dbReference type="AlphaFoldDB" id="A0A6M1LUY6"/>
<dbReference type="Pfam" id="PF14690">
    <property type="entry name" value="Zn_ribbon_ISL3"/>
    <property type="match status" value="1"/>
</dbReference>
<dbReference type="InterPro" id="IPR047951">
    <property type="entry name" value="Transpos_ISL3"/>
</dbReference>
<protein>
    <submittedName>
        <fullName evidence="3">Transposase</fullName>
    </submittedName>
</protein>
<gene>
    <name evidence="3" type="ORF">G3576_27695</name>
</gene>